<comment type="similarity">
    <text evidence="2">Belongs to the mitochondrion-specific ribosomal protein mL41 family.</text>
</comment>
<sequence>MKASQVASFQLTMTAALRRPWSMNKDGAIWYGQYKTGSKRHPLTTKQGNKNFYKGTGSAGYGKINSAGHFVIDWKKVRTYVVPAELTTTNLKSLVLPNTPRIRQITRGYDEGLVDPELTWNNIKSFIEHGVNYSDDFDLEKNNYLHEIVNPKLDQIEAEESPIIKRD</sequence>
<dbReference type="InterPro" id="IPR019189">
    <property type="entry name" value="Ribosomal_mL41"/>
</dbReference>
<dbReference type="Pfam" id="PF09809">
    <property type="entry name" value="MRP-L27"/>
    <property type="match status" value="1"/>
</dbReference>
<proteinExistence type="inferred from homology"/>
<evidence type="ECO:0000256" key="4">
    <source>
        <dbReference type="ARBA" id="ARBA00022980"/>
    </source>
</evidence>
<organism evidence="7 8">
    <name type="scientific">Australozyma saopauloensis</name>
    <dbReference type="NCBI Taxonomy" id="291208"/>
    <lineage>
        <taxon>Eukaryota</taxon>
        <taxon>Fungi</taxon>
        <taxon>Dikarya</taxon>
        <taxon>Ascomycota</taxon>
        <taxon>Saccharomycotina</taxon>
        <taxon>Pichiomycetes</taxon>
        <taxon>Metschnikowiaceae</taxon>
        <taxon>Australozyma</taxon>
    </lineage>
</organism>
<keyword evidence="4" id="KW-0689">Ribosomal protein</keyword>
<evidence type="ECO:0008006" key="9">
    <source>
        <dbReference type="Google" id="ProtNLM"/>
    </source>
</evidence>
<dbReference type="Proteomes" id="UP001338582">
    <property type="component" value="Chromosome 4"/>
</dbReference>
<evidence type="ECO:0000313" key="7">
    <source>
        <dbReference type="EMBL" id="WPK25995.1"/>
    </source>
</evidence>
<dbReference type="RefSeq" id="XP_062878377.1">
    <property type="nucleotide sequence ID" value="XM_063022307.1"/>
</dbReference>
<protein>
    <recommendedName>
        <fullName evidence="9">54S ribosomal protein L27, mitochondrial</fullName>
    </recommendedName>
</protein>
<keyword evidence="5" id="KW-0496">Mitochondrion</keyword>
<evidence type="ECO:0000256" key="5">
    <source>
        <dbReference type="ARBA" id="ARBA00023128"/>
    </source>
</evidence>
<name>A0AAX4HE44_9ASCO</name>
<evidence type="ECO:0000256" key="6">
    <source>
        <dbReference type="ARBA" id="ARBA00023274"/>
    </source>
</evidence>
<dbReference type="AlphaFoldDB" id="A0AAX4HE44"/>
<evidence type="ECO:0000256" key="2">
    <source>
        <dbReference type="ARBA" id="ARBA00010152"/>
    </source>
</evidence>
<dbReference type="EMBL" id="CP138897">
    <property type="protein sequence ID" value="WPK25995.1"/>
    <property type="molecule type" value="Genomic_DNA"/>
</dbReference>
<dbReference type="GO" id="GO:0003735">
    <property type="term" value="F:structural constituent of ribosome"/>
    <property type="evidence" value="ECO:0007669"/>
    <property type="project" value="InterPro"/>
</dbReference>
<evidence type="ECO:0000256" key="1">
    <source>
        <dbReference type="ARBA" id="ARBA00004173"/>
    </source>
</evidence>
<accession>A0AAX4HE44</accession>
<gene>
    <name evidence="7" type="ORF">PUMCH_003337</name>
</gene>
<keyword evidence="6" id="KW-0687">Ribonucleoprotein</keyword>
<dbReference type="PANTHER" id="PTHR21338:SF0">
    <property type="entry name" value="LARGE RIBOSOMAL SUBUNIT PROTEIN ML41"/>
    <property type="match status" value="1"/>
</dbReference>
<dbReference type="GO" id="GO:0005762">
    <property type="term" value="C:mitochondrial large ribosomal subunit"/>
    <property type="evidence" value="ECO:0007669"/>
    <property type="project" value="InterPro"/>
</dbReference>
<keyword evidence="3" id="KW-0809">Transit peptide</keyword>
<evidence type="ECO:0000256" key="3">
    <source>
        <dbReference type="ARBA" id="ARBA00022946"/>
    </source>
</evidence>
<dbReference type="PANTHER" id="PTHR21338">
    <property type="entry name" value="MITOCHONDRIAL RIBOSOMAL PROTEIN L41"/>
    <property type="match status" value="1"/>
</dbReference>
<comment type="subcellular location">
    <subcellularLocation>
        <location evidence="1">Mitochondrion</location>
    </subcellularLocation>
</comment>
<evidence type="ECO:0000313" key="8">
    <source>
        <dbReference type="Proteomes" id="UP001338582"/>
    </source>
</evidence>
<dbReference type="GO" id="GO:0006412">
    <property type="term" value="P:translation"/>
    <property type="evidence" value="ECO:0007669"/>
    <property type="project" value="TreeGrafter"/>
</dbReference>
<reference evidence="7 8" key="1">
    <citation type="submission" date="2023-10" db="EMBL/GenBank/DDBJ databases">
        <title>Draft Genome Sequence of Candida saopaulonensis from a very Premature Infant with Sepsis.</title>
        <authorList>
            <person name="Ning Y."/>
            <person name="Dai R."/>
            <person name="Xiao M."/>
            <person name="Xu Y."/>
            <person name="Yan Q."/>
            <person name="Zhang L."/>
        </authorList>
    </citation>
    <scope>NUCLEOTIDE SEQUENCE [LARGE SCALE GENOMIC DNA]</scope>
    <source>
        <strain evidence="7 8">19XY460</strain>
    </source>
</reference>
<dbReference type="KEGG" id="asau:88174401"/>
<dbReference type="GeneID" id="88174401"/>
<keyword evidence="8" id="KW-1185">Reference proteome</keyword>